<comment type="caution">
    <text evidence="6">The sequence shown here is derived from an EMBL/GenBank/DDBJ whole genome shotgun (WGS) entry which is preliminary data.</text>
</comment>
<sequence length="188" mass="20017">MDDWGTLPGLPDEAFEHDGLITKLHQRACAFALLRPLPGQLLWDIGAGSGAMAIEWCRAAPGARAIGVERKPERAARARRNVAKLAPGAVEVVEGAAVDVVADLEPPDAVFIGGGATSGVLDACWEALKPGGRIVVHGVTLETEAILADAFRVHGGQLARLSVEFAEPIGRFWGWKPLRPVTQWSCSR</sequence>
<keyword evidence="7" id="KW-1185">Reference proteome</keyword>
<dbReference type="InterPro" id="IPR014008">
    <property type="entry name" value="Cbl_synth_MTase_CbiT"/>
</dbReference>
<keyword evidence="3 6" id="KW-0489">Methyltransferase</keyword>
<keyword evidence="2" id="KW-0169">Cobalamin biosynthesis</keyword>
<evidence type="ECO:0000256" key="5">
    <source>
        <dbReference type="ARBA" id="ARBA00022691"/>
    </source>
</evidence>
<evidence type="ECO:0000313" key="6">
    <source>
        <dbReference type="EMBL" id="TBT82784.1"/>
    </source>
</evidence>
<dbReference type="CDD" id="cd02440">
    <property type="entry name" value="AdoMet_MTases"/>
    <property type="match status" value="1"/>
</dbReference>
<dbReference type="UniPathway" id="UPA00148"/>
<dbReference type="RefSeq" id="WP_131169794.1">
    <property type="nucleotide sequence ID" value="NZ_CANLBI010000014.1"/>
</dbReference>
<evidence type="ECO:0000256" key="2">
    <source>
        <dbReference type="ARBA" id="ARBA00022573"/>
    </source>
</evidence>
<keyword evidence="5" id="KW-0949">S-adenosyl-L-methionine</keyword>
<evidence type="ECO:0000256" key="1">
    <source>
        <dbReference type="ARBA" id="ARBA00004953"/>
    </source>
</evidence>
<dbReference type="AlphaFoldDB" id="A0A4Q9KAZ4"/>
<dbReference type="GO" id="GO:0009236">
    <property type="term" value="P:cobalamin biosynthetic process"/>
    <property type="evidence" value="ECO:0007669"/>
    <property type="project" value="UniProtKB-UniPathway"/>
</dbReference>
<gene>
    <name evidence="6" type="primary">cbiT</name>
    <name evidence="6" type="ORF">ET989_13320</name>
</gene>
<dbReference type="Proteomes" id="UP000292373">
    <property type="component" value="Unassembled WGS sequence"/>
</dbReference>
<name>A0A4Q9KAZ4_9ACTN</name>
<dbReference type="InterPro" id="IPR029063">
    <property type="entry name" value="SAM-dependent_MTases_sf"/>
</dbReference>
<dbReference type="InterPro" id="IPR050714">
    <property type="entry name" value="Cobalamin_biosynth_MTase"/>
</dbReference>
<dbReference type="EMBL" id="SDMQ01000017">
    <property type="protein sequence ID" value="TBT82784.1"/>
    <property type="molecule type" value="Genomic_DNA"/>
</dbReference>
<dbReference type="SUPFAM" id="SSF53335">
    <property type="entry name" value="S-adenosyl-L-methionine-dependent methyltransferases"/>
    <property type="match status" value="1"/>
</dbReference>
<reference evidence="6 7" key="1">
    <citation type="submission" date="2019-01" db="EMBL/GenBank/DDBJ databases">
        <title>Lactibacter flavus gen. nov., sp. nov., a novel bacterium of the family Propionibacteriaceae isolated from raw milk and dairy products.</title>
        <authorList>
            <person name="Huptas C."/>
            <person name="Wenning M."/>
            <person name="Breitenwieser F."/>
            <person name="Doll E."/>
            <person name="Von Neubeck M."/>
            <person name="Busse H.-J."/>
            <person name="Scherer S."/>
        </authorList>
    </citation>
    <scope>NUCLEOTIDE SEQUENCE [LARGE SCALE GENOMIC DNA]</scope>
    <source>
        <strain evidence="6 7">KCTC 33808</strain>
    </source>
</reference>
<evidence type="ECO:0000313" key="7">
    <source>
        <dbReference type="Proteomes" id="UP000292373"/>
    </source>
</evidence>
<accession>A0A4Q9KAZ4</accession>
<dbReference type="PANTHER" id="PTHR43182">
    <property type="entry name" value="COBALT-PRECORRIN-6B C(15)-METHYLTRANSFERASE (DECARBOXYLATING)"/>
    <property type="match status" value="1"/>
</dbReference>
<dbReference type="PANTHER" id="PTHR43182:SF1">
    <property type="entry name" value="COBALT-PRECORRIN-7 C(5)-METHYLTRANSFERASE"/>
    <property type="match status" value="1"/>
</dbReference>
<protein>
    <submittedName>
        <fullName evidence="6">Precorrin-6Y C5,15-methyltransferase (Decarboxylating) subunit CbiT</fullName>
    </submittedName>
</protein>
<organism evidence="6 7">
    <name type="scientific">Propioniciclava sinopodophylli</name>
    <dbReference type="NCBI Taxonomy" id="1837344"/>
    <lineage>
        <taxon>Bacteria</taxon>
        <taxon>Bacillati</taxon>
        <taxon>Actinomycetota</taxon>
        <taxon>Actinomycetes</taxon>
        <taxon>Propionibacteriales</taxon>
        <taxon>Propionibacteriaceae</taxon>
        <taxon>Propioniciclava</taxon>
    </lineage>
</organism>
<keyword evidence="4 6" id="KW-0808">Transferase</keyword>
<evidence type="ECO:0000256" key="3">
    <source>
        <dbReference type="ARBA" id="ARBA00022603"/>
    </source>
</evidence>
<dbReference type="Gene3D" id="3.40.50.150">
    <property type="entry name" value="Vaccinia Virus protein VP39"/>
    <property type="match status" value="1"/>
</dbReference>
<dbReference type="GO" id="GO:0032259">
    <property type="term" value="P:methylation"/>
    <property type="evidence" value="ECO:0007669"/>
    <property type="project" value="UniProtKB-KW"/>
</dbReference>
<dbReference type="NCBIfam" id="TIGR02469">
    <property type="entry name" value="CbiT"/>
    <property type="match status" value="1"/>
</dbReference>
<dbReference type="GO" id="GO:0008276">
    <property type="term" value="F:protein methyltransferase activity"/>
    <property type="evidence" value="ECO:0007669"/>
    <property type="project" value="InterPro"/>
</dbReference>
<dbReference type="OrthoDB" id="9787825at2"/>
<evidence type="ECO:0000256" key="4">
    <source>
        <dbReference type="ARBA" id="ARBA00022679"/>
    </source>
</evidence>
<proteinExistence type="predicted"/>
<dbReference type="Pfam" id="PF01135">
    <property type="entry name" value="PCMT"/>
    <property type="match status" value="1"/>
</dbReference>
<comment type="pathway">
    <text evidence="1">Cofactor biosynthesis; adenosylcobalamin biosynthesis.</text>
</comment>